<keyword evidence="3" id="KW-1185">Reference proteome</keyword>
<reference evidence="2 3" key="1">
    <citation type="journal article" date="2020" name="Cell">
        <title>Large-Scale Comparative Analyses of Tick Genomes Elucidate Their Genetic Diversity and Vector Capacities.</title>
        <authorList>
            <consortium name="Tick Genome and Microbiome Consortium (TIGMIC)"/>
            <person name="Jia N."/>
            <person name="Wang J."/>
            <person name="Shi W."/>
            <person name="Du L."/>
            <person name="Sun Y."/>
            <person name="Zhan W."/>
            <person name="Jiang J.F."/>
            <person name="Wang Q."/>
            <person name="Zhang B."/>
            <person name="Ji P."/>
            <person name="Bell-Sakyi L."/>
            <person name="Cui X.M."/>
            <person name="Yuan T.T."/>
            <person name="Jiang B.G."/>
            <person name="Yang W.F."/>
            <person name="Lam T.T."/>
            <person name="Chang Q.C."/>
            <person name="Ding S.J."/>
            <person name="Wang X.J."/>
            <person name="Zhu J.G."/>
            <person name="Ruan X.D."/>
            <person name="Zhao L."/>
            <person name="Wei J.T."/>
            <person name="Ye R.Z."/>
            <person name="Que T.C."/>
            <person name="Du C.H."/>
            <person name="Zhou Y.H."/>
            <person name="Cheng J.X."/>
            <person name="Dai P.F."/>
            <person name="Guo W.B."/>
            <person name="Han X.H."/>
            <person name="Huang E.J."/>
            <person name="Li L.F."/>
            <person name="Wei W."/>
            <person name="Gao Y.C."/>
            <person name="Liu J.Z."/>
            <person name="Shao H.Z."/>
            <person name="Wang X."/>
            <person name="Wang C.C."/>
            <person name="Yang T.C."/>
            <person name="Huo Q.B."/>
            <person name="Li W."/>
            <person name="Chen H.Y."/>
            <person name="Chen S.E."/>
            <person name="Zhou L.G."/>
            <person name="Ni X.B."/>
            <person name="Tian J.H."/>
            <person name="Sheng Y."/>
            <person name="Liu T."/>
            <person name="Pan Y.S."/>
            <person name="Xia L.Y."/>
            <person name="Li J."/>
            <person name="Zhao F."/>
            <person name="Cao W.C."/>
        </authorList>
    </citation>
    <scope>NUCLEOTIDE SEQUENCE [LARGE SCALE GENOMIC DNA]</scope>
    <source>
        <strain evidence="2">HaeL-2018</strain>
    </source>
</reference>
<gene>
    <name evidence="2" type="ORF">HPB48_022267</name>
</gene>
<accession>A0A9J6G9I6</accession>
<dbReference type="EMBL" id="JABSTR010000005">
    <property type="protein sequence ID" value="KAH9371401.1"/>
    <property type="molecule type" value="Genomic_DNA"/>
</dbReference>
<feature type="region of interest" description="Disordered" evidence="1">
    <location>
        <begin position="52"/>
        <end position="84"/>
    </location>
</feature>
<evidence type="ECO:0000313" key="2">
    <source>
        <dbReference type="EMBL" id="KAH9371401.1"/>
    </source>
</evidence>
<proteinExistence type="predicted"/>
<dbReference type="AlphaFoldDB" id="A0A9J6G9I6"/>
<protein>
    <recommendedName>
        <fullName evidence="4">THAP-type domain-containing protein</fullName>
    </recommendedName>
</protein>
<evidence type="ECO:0008006" key="4">
    <source>
        <dbReference type="Google" id="ProtNLM"/>
    </source>
</evidence>
<evidence type="ECO:0000256" key="1">
    <source>
        <dbReference type="SAM" id="MobiDB-lite"/>
    </source>
</evidence>
<dbReference type="Proteomes" id="UP000821853">
    <property type="component" value="Chromosome 3"/>
</dbReference>
<sequence>MGEKSLTDSSDVCELHFSPESVKRDYAHVINGREVRVARVRPMLAAGAVPSDRRKLTAAPEHATGIDQPAFQTVYPNTIHERAS</sequence>
<evidence type="ECO:0000313" key="3">
    <source>
        <dbReference type="Proteomes" id="UP000821853"/>
    </source>
</evidence>
<comment type="caution">
    <text evidence="2">The sequence shown here is derived from an EMBL/GenBank/DDBJ whole genome shotgun (WGS) entry which is preliminary data.</text>
</comment>
<dbReference type="VEuPathDB" id="VectorBase:HLOH_055392"/>
<name>A0A9J6G9I6_HAELO</name>
<organism evidence="2 3">
    <name type="scientific">Haemaphysalis longicornis</name>
    <name type="common">Bush tick</name>
    <dbReference type="NCBI Taxonomy" id="44386"/>
    <lineage>
        <taxon>Eukaryota</taxon>
        <taxon>Metazoa</taxon>
        <taxon>Ecdysozoa</taxon>
        <taxon>Arthropoda</taxon>
        <taxon>Chelicerata</taxon>
        <taxon>Arachnida</taxon>
        <taxon>Acari</taxon>
        <taxon>Parasitiformes</taxon>
        <taxon>Ixodida</taxon>
        <taxon>Ixodoidea</taxon>
        <taxon>Ixodidae</taxon>
        <taxon>Haemaphysalinae</taxon>
        <taxon>Haemaphysalis</taxon>
    </lineage>
</organism>